<dbReference type="InterPro" id="IPR045745">
    <property type="entry name" value="HTH_58_Actinobacteria-type"/>
</dbReference>
<protein>
    <submittedName>
        <fullName evidence="3">Helix-turn-helix domain-containing protein</fullName>
    </submittedName>
</protein>
<reference evidence="3 4" key="1">
    <citation type="submission" date="2022-10" db="EMBL/GenBank/DDBJ databases">
        <title>The complete genomes of actinobacterial strains from the NBC collection.</title>
        <authorList>
            <person name="Joergensen T.S."/>
            <person name="Alvarez Arevalo M."/>
            <person name="Sterndorff E.B."/>
            <person name="Faurdal D."/>
            <person name="Vuksanovic O."/>
            <person name="Mourched A.-S."/>
            <person name="Charusanti P."/>
            <person name="Shaw S."/>
            <person name="Blin K."/>
            <person name="Weber T."/>
        </authorList>
    </citation>
    <scope>NUCLEOTIDE SEQUENCE [LARGE SCALE GENOMIC DNA]</scope>
    <source>
        <strain evidence="3 4">NBC_00156</strain>
    </source>
</reference>
<dbReference type="EMBL" id="CP108164">
    <property type="protein sequence ID" value="WTQ78991.1"/>
    <property type="molecule type" value="Genomic_DNA"/>
</dbReference>
<evidence type="ECO:0000313" key="3">
    <source>
        <dbReference type="EMBL" id="WTQ78991.1"/>
    </source>
</evidence>
<evidence type="ECO:0000259" key="2">
    <source>
        <dbReference type="Pfam" id="PF19575"/>
    </source>
</evidence>
<keyword evidence="4" id="KW-1185">Reference proteome</keyword>
<proteinExistence type="predicted"/>
<gene>
    <name evidence="3" type="ORF">OG350_01165</name>
</gene>
<feature type="compositionally biased region" description="Basic and acidic residues" evidence="1">
    <location>
        <begin position="1"/>
        <end position="11"/>
    </location>
</feature>
<sequence length="109" mass="12364">MRWPPAEERDGRRRRAVSGVHDDQDRGTDHGRRRVVRKGEQITGAAREKLAREMKEQYEGGRSIRAIAEAYGRSYGFVHRVLTETDVSLRGRGGEQPQRRLGPAVPSGR</sequence>
<name>A0ABZ1KEA0_STRAH</name>
<evidence type="ECO:0000313" key="4">
    <source>
        <dbReference type="Proteomes" id="UP001622557"/>
    </source>
</evidence>
<feature type="region of interest" description="Disordered" evidence="1">
    <location>
        <begin position="1"/>
        <end position="48"/>
    </location>
</feature>
<accession>A0ABZ1KEA0</accession>
<dbReference type="Proteomes" id="UP001622557">
    <property type="component" value="Chromosome"/>
</dbReference>
<dbReference type="Pfam" id="PF19575">
    <property type="entry name" value="HTH_58"/>
    <property type="match status" value="1"/>
</dbReference>
<feature type="region of interest" description="Disordered" evidence="1">
    <location>
        <begin position="88"/>
        <end position="109"/>
    </location>
</feature>
<evidence type="ECO:0000256" key="1">
    <source>
        <dbReference type="SAM" id="MobiDB-lite"/>
    </source>
</evidence>
<feature type="domain" description="Helix-turn-helix" evidence="2">
    <location>
        <begin position="36"/>
        <end position="95"/>
    </location>
</feature>
<feature type="compositionally biased region" description="Basic and acidic residues" evidence="1">
    <location>
        <begin position="20"/>
        <end position="30"/>
    </location>
</feature>
<organism evidence="3 4">
    <name type="scientific">Streptomyces achromogenes</name>
    <dbReference type="NCBI Taxonomy" id="67255"/>
    <lineage>
        <taxon>Bacteria</taxon>
        <taxon>Bacillati</taxon>
        <taxon>Actinomycetota</taxon>
        <taxon>Actinomycetes</taxon>
        <taxon>Kitasatosporales</taxon>
        <taxon>Streptomycetaceae</taxon>
        <taxon>Streptomyces</taxon>
    </lineage>
</organism>